<accession>A0A835YN49</accession>
<keyword evidence="3" id="KW-1185">Reference proteome</keyword>
<gene>
    <name evidence="2" type="ORF">JKP88DRAFT_350688</name>
</gene>
<dbReference type="PANTHER" id="PTHR46586:SF3">
    <property type="entry name" value="ANKYRIN REPEAT-CONTAINING PROTEIN"/>
    <property type="match status" value="1"/>
</dbReference>
<reference evidence="2" key="1">
    <citation type="submission" date="2021-02" db="EMBL/GenBank/DDBJ databases">
        <title>First Annotated Genome of the Yellow-green Alga Tribonema minus.</title>
        <authorList>
            <person name="Mahan K.M."/>
        </authorList>
    </citation>
    <scope>NUCLEOTIDE SEQUENCE</scope>
    <source>
        <strain evidence="2">UTEX B ZZ1240</strain>
    </source>
</reference>
<organism evidence="2 3">
    <name type="scientific">Tribonema minus</name>
    <dbReference type="NCBI Taxonomy" id="303371"/>
    <lineage>
        <taxon>Eukaryota</taxon>
        <taxon>Sar</taxon>
        <taxon>Stramenopiles</taxon>
        <taxon>Ochrophyta</taxon>
        <taxon>PX clade</taxon>
        <taxon>Xanthophyceae</taxon>
        <taxon>Tribonematales</taxon>
        <taxon>Tribonemataceae</taxon>
        <taxon>Tribonema</taxon>
    </lineage>
</organism>
<evidence type="ECO:0000313" key="2">
    <source>
        <dbReference type="EMBL" id="KAG5177553.1"/>
    </source>
</evidence>
<evidence type="ECO:0000313" key="3">
    <source>
        <dbReference type="Proteomes" id="UP000664859"/>
    </source>
</evidence>
<feature type="region of interest" description="Disordered" evidence="1">
    <location>
        <begin position="1"/>
        <end position="21"/>
    </location>
</feature>
<dbReference type="AlphaFoldDB" id="A0A835YN49"/>
<comment type="caution">
    <text evidence="2">The sequence shown here is derived from an EMBL/GenBank/DDBJ whole genome shotgun (WGS) entry which is preliminary data.</text>
</comment>
<dbReference type="Proteomes" id="UP000664859">
    <property type="component" value="Unassembled WGS sequence"/>
</dbReference>
<dbReference type="Gene3D" id="1.25.40.20">
    <property type="entry name" value="Ankyrin repeat-containing domain"/>
    <property type="match status" value="1"/>
</dbReference>
<evidence type="ECO:0000256" key="1">
    <source>
        <dbReference type="SAM" id="MobiDB-lite"/>
    </source>
</evidence>
<sequence length="362" mass="38814">MAHDIGAAEAAAPPPLKNPRLGEAEEPASMFTIGKDVTARIFGFLGARRFLFMGLTCKSARSIYVETFSAPDVSKATSLRLRDLCGFPVERRLAQQKALVKWAWESGLPKNGGLLVQAAADGDISLAEFLRSGKTRRTREPWTMQASEAAASAGHLAFLQWARDENGGGMEKWGRRVILNAAAQGHLALIEWAHSQGCMAAGTDPVAAAIKGGHADVVDWFLAHDAKPTATFALLQWAVTTGCPTIAHTCAAAADCGQLGMLQWLRAQGCAWDAITCSAAAKGGHLSVLQWARSRGCPWTEYTCFQAARHGQLEVLRWVRANGAPWRRSECRRAAAEAKAHAIVEFIDSVPAGEGEGEESAP</sequence>
<name>A0A835YN49_9STRA</name>
<dbReference type="InterPro" id="IPR036770">
    <property type="entry name" value="Ankyrin_rpt-contain_sf"/>
</dbReference>
<dbReference type="EMBL" id="JAFCMP010000524">
    <property type="protein sequence ID" value="KAG5177553.1"/>
    <property type="molecule type" value="Genomic_DNA"/>
</dbReference>
<dbReference type="SUPFAM" id="SSF48403">
    <property type="entry name" value="Ankyrin repeat"/>
    <property type="match status" value="1"/>
</dbReference>
<proteinExistence type="predicted"/>
<dbReference type="PANTHER" id="PTHR46586">
    <property type="entry name" value="ANKYRIN REPEAT-CONTAINING PROTEIN"/>
    <property type="match status" value="1"/>
</dbReference>
<dbReference type="InterPro" id="IPR052050">
    <property type="entry name" value="SecEffector_AnkRepeat"/>
</dbReference>
<protein>
    <recommendedName>
        <fullName evidence="4">Ankyrin repeat domain-containing protein</fullName>
    </recommendedName>
</protein>
<evidence type="ECO:0008006" key="4">
    <source>
        <dbReference type="Google" id="ProtNLM"/>
    </source>
</evidence>